<dbReference type="Gene3D" id="3.40.390.10">
    <property type="entry name" value="Collagenase (Catalytic Domain)"/>
    <property type="match status" value="1"/>
</dbReference>
<keyword evidence="7" id="KW-0482">Metalloprotease</keyword>
<evidence type="ECO:0000313" key="12">
    <source>
        <dbReference type="EMBL" id="MCG2617375.1"/>
    </source>
</evidence>
<keyword evidence="6" id="KW-0862">Zinc</keyword>
<feature type="signal peptide" evidence="9">
    <location>
        <begin position="1"/>
        <end position="20"/>
    </location>
</feature>
<evidence type="ECO:0000256" key="7">
    <source>
        <dbReference type="ARBA" id="ARBA00023049"/>
    </source>
</evidence>
<keyword evidence="3" id="KW-0479">Metal-binding</keyword>
<evidence type="ECO:0000256" key="6">
    <source>
        <dbReference type="ARBA" id="ARBA00022833"/>
    </source>
</evidence>
<dbReference type="EMBL" id="JAKLTR010000020">
    <property type="protein sequence ID" value="MCG2617375.1"/>
    <property type="molecule type" value="Genomic_DNA"/>
</dbReference>
<feature type="domain" description="Peptidase M43 pregnancy-associated plasma-A" evidence="10">
    <location>
        <begin position="167"/>
        <end position="293"/>
    </location>
</feature>
<feature type="domain" description="Secretion system C-terminal sorting" evidence="11">
    <location>
        <begin position="337"/>
        <end position="408"/>
    </location>
</feature>
<evidence type="ECO:0000256" key="8">
    <source>
        <dbReference type="ARBA" id="ARBA00023157"/>
    </source>
</evidence>
<keyword evidence="13" id="KW-1185">Reference proteome</keyword>
<keyword evidence="8" id="KW-1015">Disulfide bond</keyword>
<dbReference type="PANTHER" id="PTHR47466:SF1">
    <property type="entry name" value="METALLOPROTEASE MEP1 (AFU_ORTHOLOGUE AFUA_1G07730)-RELATED"/>
    <property type="match status" value="1"/>
</dbReference>
<dbReference type="InterPro" id="IPR024079">
    <property type="entry name" value="MetalloPept_cat_dom_sf"/>
</dbReference>
<dbReference type="Pfam" id="PF18962">
    <property type="entry name" value="Por_Secre_tail"/>
    <property type="match status" value="1"/>
</dbReference>
<keyword evidence="2" id="KW-0645">Protease</keyword>
<dbReference type="SUPFAM" id="SSF55486">
    <property type="entry name" value="Metalloproteases ('zincins'), catalytic domain"/>
    <property type="match status" value="1"/>
</dbReference>
<keyword evidence="5" id="KW-0378">Hydrolase</keyword>
<dbReference type="PANTHER" id="PTHR47466">
    <property type="match status" value="1"/>
</dbReference>
<dbReference type="NCBIfam" id="TIGR04183">
    <property type="entry name" value="Por_Secre_tail"/>
    <property type="match status" value="1"/>
</dbReference>
<proteinExistence type="inferred from homology"/>
<protein>
    <submittedName>
        <fullName evidence="12">T9SS type A sorting domain-containing protein</fullName>
    </submittedName>
</protein>
<organism evidence="12 13">
    <name type="scientific">Terrimonas ginsenosidimutans</name>
    <dbReference type="NCBI Taxonomy" id="2908004"/>
    <lineage>
        <taxon>Bacteria</taxon>
        <taxon>Pseudomonadati</taxon>
        <taxon>Bacteroidota</taxon>
        <taxon>Chitinophagia</taxon>
        <taxon>Chitinophagales</taxon>
        <taxon>Chitinophagaceae</taxon>
        <taxon>Terrimonas</taxon>
    </lineage>
</organism>
<evidence type="ECO:0000256" key="5">
    <source>
        <dbReference type="ARBA" id="ARBA00022801"/>
    </source>
</evidence>
<evidence type="ECO:0000313" key="13">
    <source>
        <dbReference type="Proteomes" id="UP001165367"/>
    </source>
</evidence>
<dbReference type="CDD" id="cd04275">
    <property type="entry name" value="ZnMc_pappalysin_like"/>
    <property type="match status" value="1"/>
</dbReference>
<name>A0ABS9KYH6_9BACT</name>
<dbReference type="InterPro" id="IPR026444">
    <property type="entry name" value="Secre_tail"/>
</dbReference>
<dbReference type="InterPro" id="IPR008754">
    <property type="entry name" value="Peptidase_M43"/>
</dbReference>
<evidence type="ECO:0000256" key="9">
    <source>
        <dbReference type="SAM" id="SignalP"/>
    </source>
</evidence>
<dbReference type="Pfam" id="PF05572">
    <property type="entry name" value="Peptidase_M43"/>
    <property type="match status" value="1"/>
</dbReference>
<feature type="chain" id="PRO_5047058826" evidence="9">
    <location>
        <begin position="21"/>
        <end position="414"/>
    </location>
</feature>
<comment type="caution">
    <text evidence="12">The sequence shown here is derived from an EMBL/GenBank/DDBJ whole genome shotgun (WGS) entry which is preliminary data.</text>
</comment>
<evidence type="ECO:0000256" key="1">
    <source>
        <dbReference type="ARBA" id="ARBA00008721"/>
    </source>
</evidence>
<accession>A0ABS9KYH6</accession>
<evidence type="ECO:0000256" key="3">
    <source>
        <dbReference type="ARBA" id="ARBA00022723"/>
    </source>
</evidence>
<evidence type="ECO:0000259" key="10">
    <source>
        <dbReference type="Pfam" id="PF05572"/>
    </source>
</evidence>
<dbReference type="RefSeq" id="WP_237876080.1">
    <property type="nucleotide sequence ID" value="NZ_JAKLTR010000020.1"/>
</dbReference>
<evidence type="ECO:0000256" key="2">
    <source>
        <dbReference type="ARBA" id="ARBA00022670"/>
    </source>
</evidence>
<sequence length="414" mass="45919">MRNLFIGIMLLLVAMSPVIAQPTCYSFDYRQDALRANPVLSDVVQQVEQFIQTQGEAAFPTQTTSRGKPVITIPVVVHVLYNKQNENVSEQAIKNMIETLNLCFRRLHPDTIKTPARFWKLSADTEIEFQLASSDPQKRATNGIVRKYSARTQWDMDDKMKLSSQSGDDAWDPSSYLNIWICNVRFISGYSSVPGDAAVNDGIVLATGALGKAIVHEVGHWLGLKHIWGDQYCGDDGVADTPQQATGTPGCPSGIRPSCNNGPDGDMYMNYMDQTQDACVNMFTLGQKKRMLALFQPGGVRYSLFASKGLDEPLYTEIPLPVDPVEPVKEEQTQALVYPNPARQDITIDLGNDQQWIGKVINIANSQGLVVMQQSIKATVQKIDISKLPPGMYFILGKREDGAVIKKKFLRLGD</sequence>
<evidence type="ECO:0000259" key="11">
    <source>
        <dbReference type="Pfam" id="PF18962"/>
    </source>
</evidence>
<evidence type="ECO:0000256" key="4">
    <source>
        <dbReference type="ARBA" id="ARBA00022729"/>
    </source>
</evidence>
<dbReference type="Proteomes" id="UP001165367">
    <property type="component" value="Unassembled WGS sequence"/>
</dbReference>
<keyword evidence="4 9" id="KW-0732">Signal</keyword>
<comment type="similarity">
    <text evidence="1">Belongs to the peptidase M43B family.</text>
</comment>
<gene>
    <name evidence="12" type="ORF">LZZ85_23965</name>
</gene>
<reference evidence="12" key="1">
    <citation type="submission" date="2022-01" db="EMBL/GenBank/DDBJ databases">
        <authorList>
            <person name="Jo J.-H."/>
            <person name="Im W.-T."/>
        </authorList>
    </citation>
    <scope>NUCLEOTIDE SEQUENCE</scope>
    <source>
        <strain evidence="12">NA20</strain>
    </source>
</reference>